<evidence type="ECO:0000259" key="3">
    <source>
        <dbReference type="Pfam" id="PF13699"/>
    </source>
</evidence>
<name>A0A7C3PGX2_9CYAN</name>
<dbReference type="InterPro" id="IPR025295">
    <property type="entry name" value="eCIS_core_dom"/>
</dbReference>
<protein>
    <submittedName>
        <fullName evidence="4">DUF4157 domain-containing protein</fullName>
    </submittedName>
</protein>
<feature type="coiled-coil region" evidence="1">
    <location>
        <begin position="936"/>
        <end position="1007"/>
    </location>
</feature>
<organism evidence="4">
    <name type="scientific">Oscillatoriales cyanobacterium SpSt-418</name>
    <dbReference type="NCBI Taxonomy" id="2282169"/>
    <lineage>
        <taxon>Bacteria</taxon>
        <taxon>Bacillati</taxon>
        <taxon>Cyanobacteriota</taxon>
        <taxon>Cyanophyceae</taxon>
        <taxon>Oscillatoriophycideae</taxon>
        <taxon>Oscillatoriales</taxon>
    </lineage>
</organism>
<feature type="region of interest" description="Disordered" evidence="2">
    <location>
        <begin position="18"/>
        <end position="55"/>
    </location>
</feature>
<proteinExistence type="predicted"/>
<sequence>MSLGSISLTLPPGYQITDPVSRSSASTLPAATTFGSTPTPSVPAGTGPQTPDTATPEDLLNAILAVPSIDSAITELRSQAESRLYRDWNRLRLGEQIGVISAFGAVGAGAITGIISDPSTRHWVLEQLNSRILPVPGVPWLRAEINTQSDGLILGLHLDLGTLLPPILGFGPGSPSPIGGPPQPEPFIPGAPAVQFAREPQAASPSDRAVNLEDRLISTQGTGNPLSKEVRAFMEPRFGSDFGHVRVHTGSEAVQMNRELSAQAFTHGHNIYFNAGKYDPATNKGKELLAHELTHVVQQTSNTVNRTIQRRLFGEQVRFDSLPEAPPRATLLGPYSDTAIAQELYGDSSVRIVHTAQDYSVIEILYDRLLDRWKPYFSGSIQENPVESVDRRITQLCITPQYATRLTDVELIEQLQIIREHRATLQPNSSAYQSAQANFTILQDEQTRRTERYRGEGNPSLSIDQLNDRLNLITQILARLAERYRNEPEALQKIQQAQNRLTWARTNLGVSNAPLFSQFIGTSQQVLAQAESTLSQLDRQRATFSSQPQFERSRSEYIEQVDRVRGFYFEAIGAVLRKNTSEVYNRADQAAQGLSRALTDVDLNWLSSRQPTYQMLEPARQSLIAWVGWIRERLDALEVNAQELAIARRNRVPNLAEREAQFRNQAEIIQLSLEGLEHLERAMQAYEYLANQGNILFPSAYGDVGRIIQRCDAMKEAAFNGNVALLRQRVERHRNDPDVATFYRGLPLIVFGSRFAVTLGITLAAAIASAGLGGLVAGAIGTPATTTGAVLATGGAIAVEALTFTLVSHGLQSVIPGQQPTSGFWEELAWSIGLFTVLRGLSSAVRSGVSLTGVTALQGPAQMIASFPLLHGYGLLRFRVSEGHWPNDEEIEMMTAQNLIMLAGLSVGMRVAERWMPGRQSPTALQNFQRTYGRQFELLEVARQRLRSDLTELVQQGRANDQAALNEIQARARVVEEEFNRVLSEVQADATVNLAQIRTELKNAREMAIEGSSELLQRELGFANDVGLQRAGGERQYTYSWGKTGEIAERLSGLGGRVETSVDPGTGLRTLTTRFGEGEPAVTFQERSSPYPAGREVNLDPSEPLILRLLGEFSISDPVVQREVMRMLTIERAKNPTHPLQSSIRVVRRLLRDLQTKNAHRTVEEQLRDLRNQGRVASQAPPALVAAARQLENMGILRSPEWLSARDPNNFMGVVAEWLAYADMSAATATSGGTVLRGVKFRGTLFEDLLMTQPYVDPVTGRAVRNWEVAPELDLLAGTQVGNRFEYDVLGNVKAAQPGGSAAAAQRHATTQNQQSLEALRAHVEHRAVITSRGGQQLYGRIDSIEARGPNGETMALTGQISEVSGGARTETIGAKDSRGGFSNEMQHTYREISTIGEILRESQLKNTSGY</sequence>
<reference evidence="4" key="1">
    <citation type="journal article" date="2020" name="mSystems">
        <title>Genome- and Community-Level Interaction Insights into Carbon Utilization and Element Cycling Functions of Hydrothermarchaeota in Hydrothermal Sediment.</title>
        <authorList>
            <person name="Zhou Z."/>
            <person name="Liu Y."/>
            <person name="Xu W."/>
            <person name="Pan J."/>
            <person name="Luo Z.H."/>
            <person name="Li M."/>
        </authorList>
    </citation>
    <scope>NUCLEOTIDE SEQUENCE [LARGE SCALE GENOMIC DNA]</scope>
    <source>
        <strain evidence="4">SpSt-418</strain>
    </source>
</reference>
<evidence type="ECO:0000313" key="4">
    <source>
        <dbReference type="EMBL" id="HFM98758.1"/>
    </source>
</evidence>
<evidence type="ECO:0000256" key="2">
    <source>
        <dbReference type="SAM" id="MobiDB-lite"/>
    </source>
</evidence>
<evidence type="ECO:0000256" key="1">
    <source>
        <dbReference type="SAM" id="Coils"/>
    </source>
</evidence>
<dbReference type="Pfam" id="PF13699">
    <property type="entry name" value="eCIS_core"/>
    <property type="match status" value="1"/>
</dbReference>
<feature type="compositionally biased region" description="Polar residues" evidence="2">
    <location>
        <begin position="18"/>
        <end position="39"/>
    </location>
</feature>
<comment type="caution">
    <text evidence="4">The sequence shown here is derived from an EMBL/GenBank/DDBJ whole genome shotgun (WGS) entry which is preliminary data.</text>
</comment>
<accession>A0A7C3PGX2</accession>
<feature type="domain" description="eCIS core" evidence="3">
    <location>
        <begin position="225"/>
        <end position="301"/>
    </location>
</feature>
<dbReference type="EMBL" id="DSRU01000199">
    <property type="protein sequence ID" value="HFM98758.1"/>
    <property type="molecule type" value="Genomic_DNA"/>
</dbReference>
<keyword evidence="1" id="KW-0175">Coiled coil</keyword>
<gene>
    <name evidence="4" type="ORF">ENR64_13575</name>
</gene>